<dbReference type="InterPro" id="IPR027417">
    <property type="entry name" value="P-loop_NTPase"/>
</dbReference>
<dbReference type="SUPFAM" id="SSF52540">
    <property type="entry name" value="P-loop containing nucleoside triphosphate hydrolases"/>
    <property type="match status" value="1"/>
</dbReference>
<sequence>MKNSNAVDDLGSALKASKRGFIAAGFFSLFINILMLTAPFYMLQVYDRVVPSRSLETLFFLTIMMIFLFGVLGVLEWVRSRILVRVSNQIDQFLSHRVYTAMFNAGVKMPNRRTAQPLNDLTSIRQFMTGNGLFAFFDAPWLPLYIGLMFLFHPAYGWFAIGAAVILLAVAVLNEKMTKKTLTEANGENIKAQNLASSNLRNSEVLHAMGMLPGIMGRWSNQHKAFLSKQTIASDRAGVFSNLSKVLRMIFQSSILGLGAYYVVIGEMSSGMMIAGSILLGRALAPLDLLINSWAGFNNARTARTRLEELLNAFPAEDRNMSLPKPEGKLEAINLFVAPPGSRTPTLKGVNFDARPGDLVGIIGPSAAGKSTLAKAILGIWPTMNGTLRIDGAEVQHYNRDEIGPYIGYLPQDIELFDGTVSENIARFSNLDPDKVVAAAKKAGVHEMILQLPEAYDTRIGVDSGALSGGQRQRIGLARALYGSPKVIILDEPNSNLDEMGEKALSETMQILKQEQVTTFVISHRTSILKSIDKLMVLKEGQMQMFGPKEEVMQKLMAQKASEQTALRA</sequence>
<dbReference type="InterPro" id="IPR003593">
    <property type="entry name" value="AAA+_ATPase"/>
</dbReference>
<organism evidence="10 11">
    <name type="scientific">Marinomonas fungiae</name>
    <dbReference type="NCBI Taxonomy" id="1137284"/>
    <lineage>
        <taxon>Bacteria</taxon>
        <taxon>Pseudomonadati</taxon>
        <taxon>Pseudomonadota</taxon>
        <taxon>Gammaproteobacteria</taxon>
        <taxon>Oceanospirillales</taxon>
        <taxon>Oceanospirillaceae</taxon>
        <taxon>Marinomonas</taxon>
    </lineage>
</organism>
<dbReference type="EMBL" id="CYHG01000002">
    <property type="protein sequence ID" value="CUB02786.1"/>
    <property type="molecule type" value="Genomic_DNA"/>
</dbReference>
<name>A0A0K6II89_9GAMM</name>
<evidence type="ECO:0000256" key="1">
    <source>
        <dbReference type="ARBA" id="ARBA00004651"/>
    </source>
</evidence>
<dbReference type="InterPro" id="IPR017871">
    <property type="entry name" value="ABC_transporter-like_CS"/>
</dbReference>
<dbReference type="SMART" id="SM00382">
    <property type="entry name" value="AAA"/>
    <property type="match status" value="1"/>
</dbReference>
<dbReference type="Pfam" id="PF00664">
    <property type="entry name" value="ABC_membrane"/>
    <property type="match status" value="1"/>
</dbReference>
<dbReference type="InterPro" id="IPR039421">
    <property type="entry name" value="Type_1_exporter"/>
</dbReference>
<dbReference type="GO" id="GO:0005886">
    <property type="term" value="C:plasma membrane"/>
    <property type="evidence" value="ECO:0007669"/>
    <property type="project" value="UniProtKB-SubCell"/>
</dbReference>
<protein>
    <submittedName>
        <fullName evidence="10">Type I secretion system ABC transporter, PrtD family</fullName>
    </submittedName>
</protein>
<dbReference type="GO" id="GO:0030253">
    <property type="term" value="P:protein secretion by the type I secretion system"/>
    <property type="evidence" value="ECO:0007669"/>
    <property type="project" value="InterPro"/>
</dbReference>
<dbReference type="InterPro" id="IPR003439">
    <property type="entry name" value="ABC_transporter-like_ATP-bd"/>
</dbReference>
<evidence type="ECO:0000313" key="11">
    <source>
        <dbReference type="Proteomes" id="UP000182769"/>
    </source>
</evidence>
<dbReference type="AlphaFoldDB" id="A0A0K6II89"/>
<dbReference type="GO" id="GO:0016887">
    <property type="term" value="F:ATP hydrolysis activity"/>
    <property type="evidence" value="ECO:0007669"/>
    <property type="project" value="InterPro"/>
</dbReference>
<dbReference type="InterPro" id="IPR036640">
    <property type="entry name" value="ABC1_TM_sf"/>
</dbReference>
<dbReference type="SUPFAM" id="SSF90123">
    <property type="entry name" value="ABC transporter transmembrane region"/>
    <property type="match status" value="1"/>
</dbReference>
<dbReference type="Gene3D" id="3.40.50.300">
    <property type="entry name" value="P-loop containing nucleotide triphosphate hydrolases"/>
    <property type="match status" value="1"/>
</dbReference>
<evidence type="ECO:0000259" key="8">
    <source>
        <dbReference type="PROSITE" id="PS50893"/>
    </source>
</evidence>
<dbReference type="GO" id="GO:0034040">
    <property type="term" value="F:ATPase-coupled lipid transmembrane transporter activity"/>
    <property type="evidence" value="ECO:0007669"/>
    <property type="project" value="TreeGrafter"/>
</dbReference>
<evidence type="ECO:0000256" key="3">
    <source>
        <dbReference type="ARBA" id="ARBA00022741"/>
    </source>
</evidence>
<evidence type="ECO:0000256" key="2">
    <source>
        <dbReference type="ARBA" id="ARBA00022692"/>
    </source>
</evidence>
<reference evidence="11" key="1">
    <citation type="submission" date="2015-08" db="EMBL/GenBank/DDBJ databases">
        <authorList>
            <person name="Varghese N."/>
        </authorList>
    </citation>
    <scope>NUCLEOTIDE SEQUENCE [LARGE SCALE GENOMIC DNA]</scope>
    <source>
        <strain evidence="11">JCM 18476</strain>
    </source>
</reference>
<dbReference type="GO" id="GO:0140359">
    <property type="term" value="F:ABC-type transporter activity"/>
    <property type="evidence" value="ECO:0007669"/>
    <property type="project" value="InterPro"/>
</dbReference>
<dbReference type="InterPro" id="IPR011527">
    <property type="entry name" value="ABC1_TM_dom"/>
</dbReference>
<evidence type="ECO:0000256" key="5">
    <source>
        <dbReference type="ARBA" id="ARBA00022989"/>
    </source>
</evidence>
<feature type="transmembrane region" description="Helical" evidence="7">
    <location>
        <begin position="133"/>
        <end position="150"/>
    </location>
</feature>
<dbReference type="PROSITE" id="PS00211">
    <property type="entry name" value="ABC_TRANSPORTER_1"/>
    <property type="match status" value="1"/>
</dbReference>
<dbReference type="GO" id="GO:0005524">
    <property type="term" value="F:ATP binding"/>
    <property type="evidence" value="ECO:0007669"/>
    <property type="project" value="UniProtKB-KW"/>
</dbReference>
<feature type="domain" description="ABC transmembrane type-1" evidence="9">
    <location>
        <begin position="22"/>
        <end position="299"/>
    </location>
</feature>
<dbReference type="NCBIfam" id="TIGR01842">
    <property type="entry name" value="type_I_sec_PrtD"/>
    <property type="match status" value="1"/>
</dbReference>
<dbReference type="PROSITE" id="PS50929">
    <property type="entry name" value="ABC_TM1F"/>
    <property type="match status" value="1"/>
</dbReference>
<dbReference type="PANTHER" id="PTHR24221:SF654">
    <property type="entry name" value="ATP-BINDING CASSETTE SUB-FAMILY B MEMBER 6"/>
    <property type="match status" value="1"/>
</dbReference>
<comment type="subcellular location">
    <subcellularLocation>
        <location evidence="1">Cell membrane</location>
        <topology evidence="1">Multi-pass membrane protein</topology>
    </subcellularLocation>
</comment>
<dbReference type="InterPro" id="IPR010128">
    <property type="entry name" value="ATPase_T1SS_PrtD-like"/>
</dbReference>
<proteinExistence type="predicted"/>
<dbReference type="PROSITE" id="PS50893">
    <property type="entry name" value="ABC_TRANSPORTER_2"/>
    <property type="match status" value="1"/>
</dbReference>
<dbReference type="OrthoDB" id="9806127at2"/>
<gene>
    <name evidence="10" type="ORF">Ga0061065_102123</name>
</gene>
<dbReference type="FunFam" id="1.20.1560.10:FF:000109">
    <property type="entry name" value="Alkaline protease secretion ATP-binding protein aprD"/>
    <property type="match status" value="1"/>
</dbReference>
<keyword evidence="4" id="KW-0067">ATP-binding</keyword>
<dbReference type="PANTHER" id="PTHR24221">
    <property type="entry name" value="ATP-BINDING CASSETTE SUB-FAMILY B"/>
    <property type="match status" value="1"/>
</dbReference>
<dbReference type="GO" id="GO:0030256">
    <property type="term" value="C:type I protein secretion system complex"/>
    <property type="evidence" value="ECO:0007669"/>
    <property type="project" value="InterPro"/>
</dbReference>
<evidence type="ECO:0000256" key="6">
    <source>
        <dbReference type="ARBA" id="ARBA00023136"/>
    </source>
</evidence>
<keyword evidence="6 7" id="KW-0472">Membrane</keyword>
<dbReference type="CDD" id="cd18586">
    <property type="entry name" value="ABC_6TM_PrtD_like"/>
    <property type="match status" value="1"/>
</dbReference>
<keyword evidence="11" id="KW-1185">Reference proteome</keyword>
<accession>A0A0K6II89</accession>
<keyword evidence="3" id="KW-0547">Nucleotide-binding</keyword>
<dbReference type="RefSeq" id="WP_055461757.1">
    <property type="nucleotide sequence ID" value="NZ_CYHG01000002.1"/>
</dbReference>
<evidence type="ECO:0000313" key="10">
    <source>
        <dbReference type="EMBL" id="CUB02786.1"/>
    </source>
</evidence>
<evidence type="ECO:0000259" key="9">
    <source>
        <dbReference type="PROSITE" id="PS50929"/>
    </source>
</evidence>
<feature type="transmembrane region" description="Helical" evidence="7">
    <location>
        <begin position="156"/>
        <end position="173"/>
    </location>
</feature>
<dbReference type="Pfam" id="PF00005">
    <property type="entry name" value="ABC_tran"/>
    <property type="match status" value="1"/>
</dbReference>
<feature type="transmembrane region" description="Helical" evidence="7">
    <location>
        <begin position="21"/>
        <end position="46"/>
    </location>
</feature>
<evidence type="ECO:0000256" key="7">
    <source>
        <dbReference type="SAM" id="Phobius"/>
    </source>
</evidence>
<dbReference type="Proteomes" id="UP000182769">
    <property type="component" value="Unassembled WGS sequence"/>
</dbReference>
<dbReference type="InterPro" id="IPR047957">
    <property type="entry name" value="ABC_AprD-like_6TM"/>
</dbReference>
<dbReference type="Gene3D" id="1.20.1560.10">
    <property type="entry name" value="ABC transporter type 1, transmembrane domain"/>
    <property type="match status" value="1"/>
</dbReference>
<evidence type="ECO:0000256" key="4">
    <source>
        <dbReference type="ARBA" id="ARBA00022840"/>
    </source>
</evidence>
<keyword evidence="5 7" id="KW-1133">Transmembrane helix</keyword>
<dbReference type="STRING" id="1137284.GCA_001418205_00628"/>
<keyword evidence="2 7" id="KW-0812">Transmembrane</keyword>
<feature type="domain" description="ABC transporter" evidence="8">
    <location>
        <begin position="330"/>
        <end position="565"/>
    </location>
</feature>
<feature type="transmembrane region" description="Helical" evidence="7">
    <location>
        <begin position="58"/>
        <end position="78"/>
    </location>
</feature>